<reference evidence="2 3" key="1">
    <citation type="journal article" date="2018" name="Sci. Rep.">
        <title>Raphidocelis subcapitata (=Pseudokirchneriella subcapitata) provides an insight into genome evolution and environmental adaptations in the Sphaeropleales.</title>
        <authorList>
            <person name="Suzuki S."/>
            <person name="Yamaguchi H."/>
            <person name="Nakajima N."/>
            <person name="Kawachi M."/>
        </authorList>
    </citation>
    <scope>NUCLEOTIDE SEQUENCE [LARGE SCALE GENOMIC DNA]</scope>
    <source>
        <strain evidence="2 3">NIES-35</strain>
    </source>
</reference>
<feature type="compositionally biased region" description="Gly residues" evidence="1">
    <location>
        <begin position="60"/>
        <end position="87"/>
    </location>
</feature>
<evidence type="ECO:0000313" key="3">
    <source>
        <dbReference type="Proteomes" id="UP000247498"/>
    </source>
</evidence>
<gene>
    <name evidence="2" type="ORF">Rsub_11858</name>
</gene>
<organism evidence="2 3">
    <name type="scientific">Raphidocelis subcapitata</name>
    <dbReference type="NCBI Taxonomy" id="307507"/>
    <lineage>
        <taxon>Eukaryota</taxon>
        <taxon>Viridiplantae</taxon>
        <taxon>Chlorophyta</taxon>
        <taxon>core chlorophytes</taxon>
        <taxon>Chlorophyceae</taxon>
        <taxon>CS clade</taxon>
        <taxon>Sphaeropleales</taxon>
        <taxon>Selenastraceae</taxon>
        <taxon>Raphidocelis</taxon>
    </lineage>
</organism>
<comment type="caution">
    <text evidence="2">The sequence shown here is derived from an EMBL/GenBank/DDBJ whole genome shotgun (WGS) entry which is preliminary data.</text>
</comment>
<feature type="compositionally biased region" description="Low complexity" evidence="1">
    <location>
        <begin position="14"/>
        <end position="26"/>
    </location>
</feature>
<evidence type="ECO:0000313" key="2">
    <source>
        <dbReference type="EMBL" id="GBF99087.1"/>
    </source>
</evidence>
<accession>A0A2V0PNS6</accession>
<protein>
    <submittedName>
        <fullName evidence="2">Uncharacterized protein</fullName>
    </submittedName>
</protein>
<name>A0A2V0PNS6_9CHLO</name>
<feature type="region of interest" description="Disordered" evidence="1">
    <location>
        <begin position="1"/>
        <end position="29"/>
    </location>
</feature>
<dbReference type="InParanoid" id="A0A2V0PNS6"/>
<dbReference type="Proteomes" id="UP000247498">
    <property type="component" value="Unassembled WGS sequence"/>
</dbReference>
<feature type="region of interest" description="Disordered" evidence="1">
    <location>
        <begin position="45"/>
        <end position="87"/>
    </location>
</feature>
<proteinExistence type="predicted"/>
<dbReference type="AlphaFoldDB" id="A0A2V0PNS6"/>
<sequence length="87" mass="8072">MPLLLAGREGSERAGGQAPEAAAGGEAKADGLKWTVLLLPSGLPRVQRASGGDTRAAGDDGVGGSGEEGRGGGGGGGAGGGGGGFRV</sequence>
<evidence type="ECO:0000256" key="1">
    <source>
        <dbReference type="SAM" id="MobiDB-lite"/>
    </source>
</evidence>
<dbReference type="EMBL" id="BDRX01000144">
    <property type="protein sequence ID" value="GBF99087.1"/>
    <property type="molecule type" value="Genomic_DNA"/>
</dbReference>
<keyword evidence="3" id="KW-1185">Reference proteome</keyword>